<feature type="region of interest" description="Disordered" evidence="1">
    <location>
        <begin position="296"/>
        <end position="321"/>
    </location>
</feature>
<reference evidence="3" key="1">
    <citation type="submission" date="2022-11" db="UniProtKB">
        <authorList>
            <consortium name="WormBaseParasite"/>
        </authorList>
    </citation>
    <scope>IDENTIFICATION</scope>
</reference>
<keyword evidence="2" id="KW-1185">Reference proteome</keyword>
<accession>A0A915JVN1</accession>
<name>A0A915JVN1_ROMCU</name>
<evidence type="ECO:0000313" key="3">
    <source>
        <dbReference type="WBParaSite" id="nRc.2.0.1.t30089-RA"/>
    </source>
</evidence>
<dbReference type="Proteomes" id="UP000887565">
    <property type="component" value="Unplaced"/>
</dbReference>
<proteinExistence type="predicted"/>
<dbReference type="WBParaSite" id="nRc.2.0.1.t30089-RA">
    <property type="protein sequence ID" value="nRc.2.0.1.t30089-RA"/>
    <property type="gene ID" value="nRc.2.0.1.g30089"/>
</dbReference>
<protein>
    <submittedName>
        <fullName evidence="3">Uncharacterized protein</fullName>
    </submittedName>
</protein>
<evidence type="ECO:0000256" key="1">
    <source>
        <dbReference type="SAM" id="MobiDB-lite"/>
    </source>
</evidence>
<sequence>TTLDRSAREITDRFGSLSNIIFNIPDLNVKHNVNGVNVNLQAYKVNDVEHKNQWVSIGEPVLVKHHNGSIYQFNTENIFFQLELLSDDQQKALIDAAKMRNRNITQAAIHLIPLQSITCEATFYSNGNTIELRGRARNLNRYLVNIRIPCLENSEERRHFNARIKKSDPIEWDCTFTADGKEKFVNRIEITAQDIEDASIDHDLFGPQDEVYMTRKQMTLFSQQIRNNLEIEENYELDEKFDEKLVEQLISVTSSTFQYVPIDQALEKLSKFGFSQKDLEPDEIKRTLSDEMSMVKVNRKQSISTKSDERQTNEDENEYAGRGGAELSISSLFSTKANGEVLKKNRLKWEKTNMSVMDQLNEMNKDNQIHTKYEWDGLATNGLREITQHTLKNINERLDALDSSISLIRMQLTRQSDYDRFNGNHHRIVTNPRFSPYPAR</sequence>
<evidence type="ECO:0000313" key="2">
    <source>
        <dbReference type="Proteomes" id="UP000887565"/>
    </source>
</evidence>
<dbReference type="AlphaFoldDB" id="A0A915JVN1"/>
<organism evidence="2 3">
    <name type="scientific">Romanomermis culicivorax</name>
    <name type="common">Nematode worm</name>
    <dbReference type="NCBI Taxonomy" id="13658"/>
    <lineage>
        <taxon>Eukaryota</taxon>
        <taxon>Metazoa</taxon>
        <taxon>Ecdysozoa</taxon>
        <taxon>Nematoda</taxon>
        <taxon>Enoplea</taxon>
        <taxon>Dorylaimia</taxon>
        <taxon>Mermithida</taxon>
        <taxon>Mermithoidea</taxon>
        <taxon>Mermithidae</taxon>
        <taxon>Romanomermis</taxon>
    </lineage>
</organism>